<evidence type="ECO:0000313" key="2">
    <source>
        <dbReference type="Proteomes" id="UP000290870"/>
    </source>
</evidence>
<dbReference type="AlphaFoldDB" id="A0A4Q0ZCQ1"/>
<organism evidence="1 2">
    <name type="scientific">Arcobacter cloacae</name>
    <dbReference type="NCBI Taxonomy" id="1054034"/>
    <lineage>
        <taxon>Bacteria</taxon>
        <taxon>Pseudomonadati</taxon>
        <taxon>Campylobacterota</taxon>
        <taxon>Epsilonproteobacteria</taxon>
        <taxon>Campylobacterales</taxon>
        <taxon>Arcobacteraceae</taxon>
        <taxon>Arcobacter</taxon>
    </lineage>
</organism>
<dbReference type="EMBL" id="PDJZ01000006">
    <property type="protein sequence ID" value="RXJ84084.1"/>
    <property type="molecule type" value="Genomic_DNA"/>
</dbReference>
<gene>
    <name evidence="1" type="ORF">CRU90_06705</name>
</gene>
<proteinExistence type="predicted"/>
<dbReference type="SUPFAM" id="SSF52540">
    <property type="entry name" value="P-loop containing nucleoside triphosphate hydrolases"/>
    <property type="match status" value="1"/>
</dbReference>
<accession>A0A4Q0ZCQ1</accession>
<reference evidence="1 2" key="1">
    <citation type="submission" date="2017-10" db="EMBL/GenBank/DDBJ databases">
        <title>Genomics of the genus Arcobacter.</title>
        <authorList>
            <person name="Perez-Cataluna A."/>
            <person name="Figueras M.J."/>
        </authorList>
    </citation>
    <scope>NUCLEOTIDE SEQUENCE [LARGE SCALE GENOMIC DNA]</scope>
    <source>
        <strain evidence="1 2">F26</strain>
    </source>
</reference>
<dbReference type="InterPro" id="IPR008868">
    <property type="entry name" value="TniB"/>
</dbReference>
<name>A0A4Q0ZCQ1_9BACT</name>
<comment type="caution">
    <text evidence="1">The sequence shown here is derived from an EMBL/GenBank/DDBJ whole genome shotgun (WGS) entry which is preliminary data.</text>
</comment>
<dbReference type="Gene3D" id="3.40.50.300">
    <property type="entry name" value="P-loop containing nucleotide triphosphate hydrolases"/>
    <property type="match status" value="1"/>
</dbReference>
<sequence>MSNAEHLNNLLPSVREKLDLSIEERKEFLLEEKWITYPNAKEILDKLEFLYKHPKKSRMPCMLIVGETNNGKTSIINKFLKNNPPYEAEEVTITPILSVVAPETGSISDFFSKILQSLCVPYRNGDKINKKRELIDNYFKLSEIRMLIVDEIHNILVGAVSKQKAFMNSLKNLSTELQIPIVIVGIPDALHATNTDSQINNRFKPIALKKWQLDRTYLSLLASLEKILPLKNSSNLYSNKELAEYIFDTSEGYIGEIIELITAASIYAIDNKIEKIDIKVLKNCGFVKPSLRKHINDILEL</sequence>
<dbReference type="RefSeq" id="WP_128986515.1">
    <property type="nucleotide sequence ID" value="NZ_PDJZ01000006.1"/>
</dbReference>
<dbReference type="Pfam" id="PF05621">
    <property type="entry name" value="TniB"/>
    <property type="match status" value="1"/>
</dbReference>
<dbReference type="OrthoDB" id="14765at2"/>
<evidence type="ECO:0000313" key="1">
    <source>
        <dbReference type="EMBL" id="RXJ84084.1"/>
    </source>
</evidence>
<dbReference type="InterPro" id="IPR027417">
    <property type="entry name" value="P-loop_NTPase"/>
</dbReference>
<protein>
    <submittedName>
        <fullName evidence="1">AAA family ATPase</fullName>
    </submittedName>
</protein>
<dbReference type="Proteomes" id="UP000290870">
    <property type="component" value="Unassembled WGS sequence"/>
</dbReference>